<feature type="domain" description="ESF1 RRM" evidence="2">
    <location>
        <begin position="180"/>
        <end position="230"/>
    </location>
</feature>
<dbReference type="OMA" id="MEMEMKW"/>
<evidence type="ECO:0000256" key="1">
    <source>
        <dbReference type="SAM" id="MobiDB-lite"/>
    </source>
</evidence>
<feature type="region of interest" description="Disordered" evidence="1">
    <location>
        <begin position="1"/>
        <end position="102"/>
    </location>
</feature>
<name>A0A2K5YK12_MANLE</name>
<organism evidence="3 4">
    <name type="scientific">Mandrillus leucophaeus</name>
    <name type="common">Drill</name>
    <name type="synonym">Papio leucophaeus</name>
    <dbReference type="NCBI Taxonomy" id="9568"/>
    <lineage>
        <taxon>Eukaryota</taxon>
        <taxon>Metazoa</taxon>
        <taxon>Chordata</taxon>
        <taxon>Craniata</taxon>
        <taxon>Vertebrata</taxon>
        <taxon>Euteleostomi</taxon>
        <taxon>Mammalia</taxon>
        <taxon>Eutheria</taxon>
        <taxon>Euarchontoglires</taxon>
        <taxon>Primates</taxon>
        <taxon>Haplorrhini</taxon>
        <taxon>Catarrhini</taxon>
        <taxon>Cercopithecidae</taxon>
        <taxon>Cercopithecinae</taxon>
        <taxon>Mandrillus</taxon>
    </lineage>
</organism>
<dbReference type="Proteomes" id="UP000233140">
    <property type="component" value="Unassembled WGS sequence"/>
</dbReference>
<evidence type="ECO:0000313" key="4">
    <source>
        <dbReference type="Proteomes" id="UP000233140"/>
    </source>
</evidence>
<dbReference type="STRING" id="9568.ENSMLEP00000015896"/>
<keyword evidence="4" id="KW-1185">Reference proteome</keyword>
<dbReference type="Pfam" id="PF25121">
    <property type="entry name" value="RRM_ESF1"/>
    <property type="match status" value="2"/>
</dbReference>
<accession>A0A2K5YK12</accession>
<sequence length="384" mass="43904">MQPVVHQGSDGYENSTDSKMLDKDALKKDLESVSKTRSDEESKNEITSVGRASGDDDNGSGDDEDEEEDDENGEDDDESDSSPNLARGKGNIETSSANEDDVADLFPEEASFGHAWRESDKPAPHADDITRQLAVCNMDLDRLKAKDLLALIIFPVKIHSSEFGKERVKEEQLLSVSEDYYYAVVDCDSPETASKIYEDCGALEFESSCSFTDLRFIPVDTTFDDEPKDADSEVYLTAYKPKYITSAAMGTSMVEITWDETDHERITTLNRKFKKEELLDMDFQDYLASSSKKEEEIEEELQGDDQVNAEEDRKIKKSQKDDEKQITKYRQLLQVIQEKEKKDKENDMEMEMKWVPGLKESRRRKRKKDRKKKKTLVEELPSII</sequence>
<feature type="domain" description="ESF1 RRM" evidence="2">
    <location>
        <begin position="130"/>
        <end position="173"/>
    </location>
</feature>
<protein>
    <recommendedName>
        <fullName evidence="2">ESF1 RRM domain-containing protein</fullName>
    </recommendedName>
</protein>
<dbReference type="PANTHER" id="PTHR12202">
    <property type="entry name" value="ESF1 HOMOLOG"/>
    <property type="match status" value="1"/>
</dbReference>
<feature type="compositionally biased region" description="Basic and acidic residues" evidence="1">
    <location>
        <begin position="339"/>
        <end position="352"/>
    </location>
</feature>
<proteinExistence type="predicted"/>
<dbReference type="AlphaFoldDB" id="A0A2K5YK12"/>
<feature type="compositionally biased region" description="Acidic residues" evidence="1">
    <location>
        <begin position="55"/>
        <end position="80"/>
    </location>
</feature>
<evidence type="ECO:0000313" key="3">
    <source>
        <dbReference type="Ensembl" id="ENSMLEP00000015896.1"/>
    </source>
</evidence>
<feature type="compositionally biased region" description="Basic and acidic residues" evidence="1">
    <location>
        <begin position="19"/>
        <end position="44"/>
    </location>
</feature>
<dbReference type="PANTHER" id="PTHR12202:SF0">
    <property type="entry name" value="ESF1 HOMOLOG"/>
    <property type="match status" value="1"/>
</dbReference>
<dbReference type="GeneTree" id="ENSGT00390000004881"/>
<feature type="compositionally biased region" description="Acidic residues" evidence="1">
    <location>
        <begin position="298"/>
        <end position="309"/>
    </location>
</feature>
<dbReference type="Ensembl" id="ENSMLET00000039362.1">
    <property type="protein sequence ID" value="ENSMLEP00000015896.1"/>
    <property type="gene ID" value="ENSMLEG00000032145.1"/>
</dbReference>
<feature type="compositionally biased region" description="Basic and acidic residues" evidence="1">
    <location>
        <begin position="310"/>
        <end position="323"/>
    </location>
</feature>
<reference evidence="3" key="1">
    <citation type="submission" date="2025-08" db="UniProtKB">
        <authorList>
            <consortium name="Ensembl"/>
        </authorList>
    </citation>
    <scope>IDENTIFICATION</scope>
</reference>
<evidence type="ECO:0000259" key="2">
    <source>
        <dbReference type="Pfam" id="PF25121"/>
    </source>
</evidence>
<feature type="region of interest" description="Disordered" evidence="1">
    <location>
        <begin position="298"/>
        <end position="323"/>
    </location>
</feature>
<feature type="compositionally biased region" description="Basic residues" evidence="1">
    <location>
        <begin position="361"/>
        <end position="374"/>
    </location>
</feature>
<dbReference type="InterPro" id="IPR056750">
    <property type="entry name" value="RRM_ESF1"/>
</dbReference>
<feature type="region of interest" description="Disordered" evidence="1">
    <location>
        <begin position="339"/>
        <end position="384"/>
    </location>
</feature>
<reference evidence="3" key="2">
    <citation type="submission" date="2025-09" db="UniProtKB">
        <authorList>
            <consortium name="Ensembl"/>
        </authorList>
    </citation>
    <scope>IDENTIFICATION</scope>
</reference>
<dbReference type="GO" id="GO:0003723">
    <property type="term" value="F:RNA binding"/>
    <property type="evidence" value="ECO:0007669"/>
    <property type="project" value="TreeGrafter"/>
</dbReference>
<dbReference type="GO" id="GO:0006364">
    <property type="term" value="P:rRNA processing"/>
    <property type="evidence" value="ECO:0007669"/>
    <property type="project" value="InterPro"/>
</dbReference>
<dbReference type="InterPro" id="IPR039754">
    <property type="entry name" value="Esf1"/>
</dbReference>